<dbReference type="FunFam" id="3.40.50.1100:FF:000005">
    <property type="entry name" value="Threonine dehydratase catabolic"/>
    <property type="match status" value="1"/>
</dbReference>
<dbReference type="Pfam" id="PF00291">
    <property type="entry name" value="PALP"/>
    <property type="match status" value="1"/>
</dbReference>
<dbReference type="Gene3D" id="3.40.50.1100">
    <property type="match status" value="2"/>
</dbReference>
<reference evidence="6" key="1">
    <citation type="submission" date="2023-07" db="EMBL/GenBank/DDBJ databases">
        <title>Sorghum-associated microbial communities from plants grown in Nebraska, USA.</title>
        <authorList>
            <person name="Schachtman D."/>
        </authorList>
    </citation>
    <scope>NUCLEOTIDE SEQUENCE</scope>
    <source>
        <strain evidence="6">DS1061</strain>
    </source>
</reference>
<dbReference type="GO" id="GO:0030170">
    <property type="term" value="F:pyridoxal phosphate binding"/>
    <property type="evidence" value="ECO:0007669"/>
    <property type="project" value="InterPro"/>
</dbReference>
<dbReference type="NCBIfam" id="NF005292">
    <property type="entry name" value="PRK06815.1"/>
    <property type="match status" value="1"/>
</dbReference>
<dbReference type="InterPro" id="IPR001926">
    <property type="entry name" value="TrpB-like_PALP"/>
</dbReference>
<feature type="domain" description="Tryptophan synthase beta chain-like PALP" evidence="5">
    <location>
        <begin position="17"/>
        <end position="305"/>
    </location>
</feature>
<keyword evidence="3" id="KW-0663">Pyridoxal phosphate</keyword>
<keyword evidence="4 6" id="KW-0456">Lyase</keyword>
<dbReference type="GO" id="GO:0006565">
    <property type="term" value="P:L-serine catabolic process"/>
    <property type="evidence" value="ECO:0007669"/>
    <property type="project" value="TreeGrafter"/>
</dbReference>
<protein>
    <submittedName>
        <fullName evidence="6">Threonine dehydratase</fullName>
        <ecNumber evidence="6">4.3.1.19</ecNumber>
    </submittedName>
</protein>
<gene>
    <name evidence="6" type="ORF">J2793_006526</name>
</gene>
<dbReference type="RefSeq" id="WP_087750622.1">
    <property type="nucleotide sequence ID" value="NZ_JAURTK010000015.1"/>
</dbReference>
<dbReference type="InterPro" id="IPR000634">
    <property type="entry name" value="Ser/Thr_deHydtase_PyrdxlP-BS"/>
</dbReference>
<evidence type="ECO:0000256" key="3">
    <source>
        <dbReference type="ARBA" id="ARBA00022898"/>
    </source>
</evidence>
<evidence type="ECO:0000256" key="1">
    <source>
        <dbReference type="ARBA" id="ARBA00001933"/>
    </source>
</evidence>
<comment type="cofactor">
    <cofactor evidence="1">
        <name>pyridoxal 5'-phosphate</name>
        <dbReference type="ChEBI" id="CHEBI:597326"/>
    </cofactor>
</comment>
<dbReference type="PANTHER" id="PTHR48078:SF6">
    <property type="entry name" value="L-THREONINE DEHYDRATASE CATABOLIC TDCB"/>
    <property type="match status" value="1"/>
</dbReference>
<dbReference type="AlphaFoldDB" id="A0AB73IM13"/>
<evidence type="ECO:0000256" key="2">
    <source>
        <dbReference type="ARBA" id="ARBA00010869"/>
    </source>
</evidence>
<evidence type="ECO:0000256" key="4">
    <source>
        <dbReference type="ARBA" id="ARBA00023239"/>
    </source>
</evidence>
<dbReference type="GO" id="GO:0009097">
    <property type="term" value="P:isoleucine biosynthetic process"/>
    <property type="evidence" value="ECO:0007669"/>
    <property type="project" value="TreeGrafter"/>
</dbReference>
<sequence>MEDLFNRILDAHVALRPQVATTPLEHSPLLSAQTGCDVWLKCEHLQHTGSFKFRGASNKLRMLGAQARARGVATVSTGNHGQGVALAGKLAQVPVTVYASTSASSVKLDAIRAHGARVVTINASTLEVELEAARRAKEEGLPFISPYNDPDVIAGQGTIGAELQEQHAGLAAVFASVGGGGLISGIGSALRGFGVATEVIGCWPQNAPTLAKCMEAGRVIEVEESDTISDGTAGGVEPDAITLPIALQVIDRTVLVSESEIREAMRRLALSDRWMVEGAAGVALASFLKIAPNFQGESVAVVLCGRNIKVDTFIEAVR</sequence>
<organism evidence="6 7">
    <name type="scientific">Paraburkholderia caledonica</name>
    <dbReference type="NCBI Taxonomy" id="134536"/>
    <lineage>
        <taxon>Bacteria</taxon>
        <taxon>Pseudomonadati</taxon>
        <taxon>Pseudomonadota</taxon>
        <taxon>Betaproteobacteria</taxon>
        <taxon>Burkholderiales</taxon>
        <taxon>Burkholderiaceae</taxon>
        <taxon>Paraburkholderia</taxon>
    </lineage>
</organism>
<dbReference type="EMBL" id="JAURTK010000015">
    <property type="protein sequence ID" value="MDP9651051.1"/>
    <property type="molecule type" value="Genomic_DNA"/>
</dbReference>
<dbReference type="GO" id="GO:0004794">
    <property type="term" value="F:threonine deaminase activity"/>
    <property type="evidence" value="ECO:0007669"/>
    <property type="project" value="UniProtKB-EC"/>
</dbReference>
<dbReference type="SUPFAM" id="SSF53686">
    <property type="entry name" value="Tryptophan synthase beta subunit-like PLP-dependent enzymes"/>
    <property type="match status" value="1"/>
</dbReference>
<dbReference type="InterPro" id="IPR036052">
    <property type="entry name" value="TrpB-like_PALP_sf"/>
</dbReference>
<comment type="similarity">
    <text evidence="2">Belongs to the serine/threonine dehydratase family.</text>
</comment>
<dbReference type="GO" id="GO:0003941">
    <property type="term" value="F:L-serine ammonia-lyase activity"/>
    <property type="evidence" value="ECO:0007669"/>
    <property type="project" value="TreeGrafter"/>
</dbReference>
<dbReference type="PANTHER" id="PTHR48078">
    <property type="entry name" value="THREONINE DEHYDRATASE, MITOCHONDRIAL-RELATED"/>
    <property type="match status" value="1"/>
</dbReference>
<dbReference type="InterPro" id="IPR050147">
    <property type="entry name" value="Ser/Thr_Dehydratase"/>
</dbReference>
<evidence type="ECO:0000313" key="6">
    <source>
        <dbReference type="EMBL" id="MDP9651051.1"/>
    </source>
</evidence>
<name>A0AB73IM13_9BURK</name>
<evidence type="ECO:0000313" key="7">
    <source>
        <dbReference type="Proteomes" id="UP001229486"/>
    </source>
</evidence>
<dbReference type="Proteomes" id="UP001229486">
    <property type="component" value="Unassembled WGS sequence"/>
</dbReference>
<comment type="caution">
    <text evidence="6">The sequence shown here is derived from an EMBL/GenBank/DDBJ whole genome shotgun (WGS) entry which is preliminary data.</text>
</comment>
<dbReference type="PROSITE" id="PS00165">
    <property type="entry name" value="DEHYDRATASE_SER_THR"/>
    <property type="match status" value="1"/>
</dbReference>
<evidence type="ECO:0000259" key="5">
    <source>
        <dbReference type="Pfam" id="PF00291"/>
    </source>
</evidence>
<dbReference type="EC" id="4.3.1.19" evidence="6"/>
<accession>A0AB73IM13</accession>
<proteinExistence type="inferred from homology"/>
<dbReference type="CDD" id="cd01562">
    <property type="entry name" value="Thr-dehyd"/>
    <property type="match status" value="1"/>
</dbReference>
<dbReference type="GO" id="GO:0006567">
    <property type="term" value="P:L-threonine catabolic process"/>
    <property type="evidence" value="ECO:0007669"/>
    <property type="project" value="TreeGrafter"/>
</dbReference>